<feature type="compositionally biased region" description="Basic and acidic residues" evidence="1">
    <location>
        <begin position="357"/>
        <end position="374"/>
    </location>
</feature>
<name>G0ULK0_TRYCI</name>
<feature type="compositionally biased region" description="Basic and acidic residues" evidence="1">
    <location>
        <begin position="127"/>
        <end position="136"/>
    </location>
</feature>
<evidence type="ECO:0000256" key="1">
    <source>
        <dbReference type="SAM" id="MobiDB-lite"/>
    </source>
</evidence>
<protein>
    <submittedName>
        <fullName evidence="2">Uncharacterized protein</fullName>
    </submittedName>
</protein>
<dbReference type="AlphaFoldDB" id="G0ULK0"/>
<reference evidence="2" key="1">
    <citation type="journal article" date="2012" name="Proc. Natl. Acad. Sci. U.S.A.">
        <title>Antigenic diversity is generated by distinct evolutionary mechanisms in African trypanosome species.</title>
        <authorList>
            <person name="Jackson A.P."/>
            <person name="Berry A."/>
            <person name="Aslett M."/>
            <person name="Allison H.C."/>
            <person name="Burton P."/>
            <person name="Vavrova-Anderson J."/>
            <person name="Brown R."/>
            <person name="Browne H."/>
            <person name="Corton N."/>
            <person name="Hauser H."/>
            <person name="Gamble J."/>
            <person name="Gilderthorp R."/>
            <person name="Marcello L."/>
            <person name="McQuillan J."/>
            <person name="Otto T.D."/>
            <person name="Quail M.A."/>
            <person name="Sanders M.J."/>
            <person name="van Tonder A."/>
            <person name="Ginger M.L."/>
            <person name="Field M.C."/>
            <person name="Barry J.D."/>
            <person name="Hertz-Fowler C."/>
            <person name="Berriman M."/>
        </authorList>
    </citation>
    <scope>NUCLEOTIDE SEQUENCE</scope>
    <source>
        <strain evidence="2">IL3000</strain>
    </source>
</reference>
<organism evidence="2">
    <name type="scientific">Trypanosoma congolense (strain IL3000)</name>
    <dbReference type="NCBI Taxonomy" id="1068625"/>
    <lineage>
        <taxon>Eukaryota</taxon>
        <taxon>Discoba</taxon>
        <taxon>Euglenozoa</taxon>
        <taxon>Kinetoplastea</taxon>
        <taxon>Metakinetoplastina</taxon>
        <taxon>Trypanosomatida</taxon>
        <taxon>Trypanosomatidae</taxon>
        <taxon>Trypanosoma</taxon>
        <taxon>Nannomonas</taxon>
    </lineage>
</organism>
<feature type="region of interest" description="Disordered" evidence="1">
    <location>
        <begin position="116"/>
        <end position="139"/>
    </location>
</feature>
<gene>
    <name evidence="2" type="ORF">TCIL3000_4_3570</name>
</gene>
<feature type="region of interest" description="Disordered" evidence="1">
    <location>
        <begin position="774"/>
        <end position="793"/>
    </location>
</feature>
<dbReference type="VEuPathDB" id="TriTrypDB:TcIL3000_4_3570"/>
<evidence type="ECO:0000313" key="2">
    <source>
        <dbReference type="EMBL" id="CCC90255.1"/>
    </source>
</evidence>
<dbReference type="CDD" id="cd23742">
    <property type="entry name" value="RESC12-12A"/>
    <property type="match status" value="1"/>
</dbReference>
<sequence>MWRLCVFTRRRAAVAFSTCTRFASSLTPAGAAPETFAPQPNAAVAADSVAPEVFAPVAAASSDNNCAEEVEDYQDACSTHADKITRRCEHPPVDAVEILMAMANNLRNTPKVKTISSAAESGGGGEKSGETPDSDKATGAAPPCFKALNLIKTLRAYIRSEERLAQLCRSKAPMVRRHFLAIRARRKCLPPLQREIILTEVARVVEQREVPLSEVMRLLRPRWPDHMMDVTGSRNHVFLQRSARAWIAELLQAGKVSPEEARSLLCNCPQLFTAHLTLMSSTMECALRDINSLQSPEPLIKLMWAVNDAGTHAPNHFWTRVVGRLAQLNRSLRDSLGDSLQQGRSSNGAGGAAAEGKTGEHYNDTNNEERKNINEKNGVVSREAVGHVFTGLTTRQLFRVVRVLRKEKWCGDVSTIYDFVDKALKNIVFEVEALGACDRNPPGQRVTRQLVLQRVKKSSDLLPTELLSLLSIAGELGVDFHSSLARISDFLLCPMALYLDREQLLELTLFVRRTRCDSPQLVQAIADEIVRRGVNYPSSLSLSKAALRTSLQRQALLSQLTLTPLVDHVISLCRTYGWSMRASQLLGWAELLYDLSRRYAPTSSIGVNVRSCVELLAAPLRAMLSSGVVPLPIISRFLEVTVILGMRGKPLQYEGAIKLWEERNAAVAARTAFANRVLREGGVLSAGTITCDLEEVYDSEEGDEIHSHPVGELCRAAREVYDELIYMYELHMIMQNHTTRDEMRRVAETFGRVGLYNMVVGAAAMARVHLQPHAASSSAGGGDGTLRAPVNGESVTPPRTLPAWLERQVNLVVVERIRRAKITAASSDDDVLRLFGQRRCNASKVHNFLKLLSEETPLFLLRQQRVVWEFAAELSRRFGGEEDRRLVGTLLAKALY</sequence>
<accession>G0ULK0</accession>
<proteinExistence type="predicted"/>
<feature type="region of interest" description="Disordered" evidence="1">
    <location>
        <begin position="337"/>
        <end position="377"/>
    </location>
</feature>
<dbReference type="EMBL" id="HE575317">
    <property type="protein sequence ID" value="CCC90255.1"/>
    <property type="molecule type" value="Genomic_DNA"/>
</dbReference>
<feature type="compositionally biased region" description="Polar residues" evidence="1">
    <location>
        <begin position="338"/>
        <end position="347"/>
    </location>
</feature>